<dbReference type="InterPro" id="IPR009057">
    <property type="entry name" value="Homeodomain-like_sf"/>
</dbReference>
<dbReference type="EMBL" id="JBFMVT010000001">
    <property type="protein sequence ID" value="MEW7311185.1"/>
    <property type="molecule type" value="Genomic_DNA"/>
</dbReference>
<dbReference type="PROSITE" id="PS50994">
    <property type="entry name" value="INTEGRASE"/>
    <property type="match status" value="1"/>
</dbReference>
<dbReference type="InterPro" id="IPR012337">
    <property type="entry name" value="RNaseH-like_sf"/>
</dbReference>
<dbReference type="NCBIfam" id="NF033516">
    <property type="entry name" value="transpos_IS3"/>
    <property type="match status" value="1"/>
</dbReference>
<evidence type="ECO:0000256" key="1">
    <source>
        <dbReference type="ARBA" id="ARBA00009964"/>
    </source>
</evidence>
<evidence type="ECO:0000313" key="4">
    <source>
        <dbReference type="Proteomes" id="UP001555342"/>
    </source>
</evidence>
<dbReference type="PANTHER" id="PTHR46889:SF4">
    <property type="entry name" value="TRANSPOSASE INSO FOR INSERTION SEQUENCE ELEMENT IS911B-RELATED"/>
    <property type="match status" value="1"/>
</dbReference>
<dbReference type="InterPro" id="IPR050900">
    <property type="entry name" value="Transposase_IS3/IS150/IS904"/>
</dbReference>
<evidence type="ECO:0000313" key="3">
    <source>
        <dbReference type="EMBL" id="MEW7311185.1"/>
    </source>
</evidence>
<accession>A0ABV3NNR9</accession>
<evidence type="ECO:0000259" key="2">
    <source>
        <dbReference type="PROSITE" id="PS50994"/>
    </source>
</evidence>
<dbReference type="InterPro" id="IPR048020">
    <property type="entry name" value="Transpos_IS3"/>
</dbReference>
<organism evidence="3 4">
    <name type="scientific">Buttiauxella gaviniae</name>
    <dbReference type="NCBI Taxonomy" id="82990"/>
    <lineage>
        <taxon>Bacteria</taxon>
        <taxon>Pseudomonadati</taxon>
        <taxon>Pseudomonadota</taxon>
        <taxon>Gammaproteobacteria</taxon>
        <taxon>Enterobacterales</taxon>
        <taxon>Enterobacteriaceae</taxon>
        <taxon>Buttiauxella</taxon>
    </lineage>
</organism>
<dbReference type="InterPro" id="IPR025948">
    <property type="entry name" value="HTH-like_dom"/>
</dbReference>
<dbReference type="RefSeq" id="WP_367593557.1">
    <property type="nucleotide sequence ID" value="NZ_JBFMVT010000001.1"/>
</dbReference>
<sequence length="388" mass="45128">MIKTRRTKLTFSPEFKLEAIEQVVKYQRDAREVAQALELNPDHLRKWIRLYKQEVQGIEPVGNAITPEQREIQQLKAQIKRLEMEKEIPKAGCRADERSSRKVIALITRLKAKWPVQILCHLFGIRRSVYYAQVKRPVKVQRIALRSRVRAFHALSRGAAGSRAISQMLRQSGVNAGRWLARRLMQECGLTSLQPVKHRYRLNEDNSPALPNLLNRQFNPYAPNRVWCGDISFIRLQDRWCYLALVVDLYSRRIIGSALSLTADADLVCRALRNALETRPRNERLLFHSDQGAQYKSNKYTTLLWRYGVMQSMSRRGNCLDNSPMERVFRSLKSEWLPKGGYGDFSLAVRDINQWINSYYNVYRPHTNNGGLPPCLHEEKWKQVIPVS</sequence>
<protein>
    <submittedName>
        <fullName evidence="3">IS3 family transposase</fullName>
    </submittedName>
</protein>
<dbReference type="Proteomes" id="UP001555342">
    <property type="component" value="Unassembled WGS sequence"/>
</dbReference>
<reference evidence="3 4" key="1">
    <citation type="submission" date="2024-07" db="EMBL/GenBank/DDBJ databases">
        <authorList>
            <person name="Wang L."/>
        </authorList>
    </citation>
    <scope>NUCLEOTIDE SEQUENCE [LARGE SCALE GENOMIC DNA]</scope>
    <source>
        <strain evidence="3 4">WL359</strain>
    </source>
</reference>
<dbReference type="InterPro" id="IPR036397">
    <property type="entry name" value="RNaseH_sf"/>
</dbReference>
<dbReference type="Gene3D" id="1.10.10.60">
    <property type="entry name" value="Homeodomain-like"/>
    <property type="match status" value="1"/>
</dbReference>
<gene>
    <name evidence="3" type="ORF">AB1E22_00360</name>
</gene>
<comment type="similarity">
    <text evidence="1">Belongs to the transposase 8 family.</text>
</comment>
<proteinExistence type="inferred from homology"/>
<dbReference type="InterPro" id="IPR001584">
    <property type="entry name" value="Integrase_cat-core"/>
</dbReference>
<dbReference type="Pfam" id="PF13276">
    <property type="entry name" value="HTH_21"/>
    <property type="match status" value="1"/>
</dbReference>
<dbReference type="Pfam" id="PF00665">
    <property type="entry name" value="rve"/>
    <property type="match status" value="1"/>
</dbReference>
<keyword evidence="4" id="KW-1185">Reference proteome</keyword>
<dbReference type="Gene3D" id="3.30.420.10">
    <property type="entry name" value="Ribonuclease H-like superfamily/Ribonuclease H"/>
    <property type="match status" value="1"/>
</dbReference>
<dbReference type="InterPro" id="IPR002514">
    <property type="entry name" value="Transposase_8"/>
</dbReference>
<name>A0ABV3NNR9_9ENTR</name>
<dbReference type="SUPFAM" id="SSF53098">
    <property type="entry name" value="Ribonuclease H-like"/>
    <property type="match status" value="1"/>
</dbReference>
<dbReference type="Pfam" id="PF01527">
    <property type="entry name" value="HTH_Tnp_1"/>
    <property type="match status" value="1"/>
</dbReference>
<dbReference type="SUPFAM" id="SSF46689">
    <property type="entry name" value="Homeodomain-like"/>
    <property type="match status" value="1"/>
</dbReference>
<comment type="caution">
    <text evidence="3">The sequence shown here is derived from an EMBL/GenBank/DDBJ whole genome shotgun (WGS) entry which is preliminary data.</text>
</comment>
<feature type="domain" description="Integrase catalytic" evidence="2">
    <location>
        <begin position="219"/>
        <end position="381"/>
    </location>
</feature>
<dbReference type="PANTHER" id="PTHR46889">
    <property type="entry name" value="TRANSPOSASE INSF FOR INSERTION SEQUENCE IS3B-RELATED"/>
    <property type="match status" value="1"/>
</dbReference>